<evidence type="ECO:0000259" key="9">
    <source>
        <dbReference type="Pfam" id="PF13231"/>
    </source>
</evidence>
<evidence type="ECO:0000256" key="2">
    <source>
        <dbReference type="ARBA" id="ARBA00022475"/>
    </source>
</evidence>
<feature type="transmembrane region" description="Helical" evidence="8">
    <location>
        <begin position="155"/>
        <end position="173"/>
    </location>
</feature>
<keyword evidence="5 8" id="KW-0812">Transmembrane</keyword>
<evidence type="ECO:0000256" key="1">
    <source>
        <dbReference type="ARBA" id="ARBA00004651"/>
    </source>
</evidence>
<dbReference type="AlphaFoldDB" id="A0A563VS08"/>
<feature type="transmembrane region" description="Helical" evidence="8">
    <location>
        <begin position="185"/>
        <end position="210"/>
    </location>
</feature>
<keyword evidence="11" id="KW-1185">Reference proteome</keyword>
<sequence length="455" mass="52667">MAFDTSIGKRLSNLRRQDRWWGYFYLVLLVIAALILFTVNLGSLPLDELQEGTMVKIAQEIWQAPPNSWRWIFPTLSGNPEVFRPPLFPDLLAFTFNIGGVSPLTTRLPSALLGAFSTVILYGIGRELFRTTAPTLLACCVYVTFFPVISQGRWGTLDAPLLCFEMFALWAILRSRRDLRWTLMTGFGFCLVGLTDNWSVLPLAVLIFLFLRWDTPRLLICPYFYCGLILGMMPLIAWWIAQWYFYEPIINLWANWQYGAFAISLQSKLSWEWLTNQSFNRYLSTFLHYFSPWFVVAFYGLRLAWHYRNWGWAKFLLVTGSVCLFFPLLAIANVIPLSELAHPRWYVLPLYPILALAAGKQLHQLRNLPSYIGYPLTWVSVFNCFAILLISLALYGKFVLKIDFDWLLLGIFGSVIMTLIATSFLLARRDIQFIHVLIWGNYISLLLFFSFQYGI</sequence>
<feature type="transmembrane region" description="Helical" evidence="8">
    <location>
        <begin position="108"/>
        <end position="125"/>
    </location>
</feature>
<dbReference type="InterPro" id="IPR038731">
    <property type="entry name" value="RgtA/B/C-like"/>
</dbReference>
<gene>
    <name evidence="10" type="ORF">H1P_2480006</name>
</gene>
<keyword evidence="3" id="KW-0328">Glycosyltransferase</keyword>
<dbReference type="OrthoDB" id="9810951at2"/>
<evidence type="ECO:0000256" key="8">
    <source>
        <dbReference type="SAM" id="Phobius"/>
    </source>
</evidence>
<evidence type="ECO:0000256" key="3">
    <source>
        <dbReference type="ARBA" id="ARBA00022676"/>
    </source>
</evidence>
<dbReference type="Pfam" id="PF13231">
    <property type="entry name" value="PMT_2"/>
    <property type="match status" value="1"/>
</dbReference>
<accession>A0A563VS08</accession>
<dbReference type="InterPro" id="IPR050297">
    <property type="entry name" value="LipidA_mod_glycosyltrf_83"/>
</dbReference>
<evidence type="ECO:0000256" key="7">
    <source>
        <dbReference type="ARBA" id="ARBA00023136"/>
    </source>
</evidence>
<dbReference type="GO" id="GO:0010041">
    <property type="term" value="P:response to iron(III) ion"/>
    <property type="evidence" value="ECO:0007669"/>
    <property type="project" value="TreeGrafter"/>
</dbReference>
<dbReference type="GO" id="GO:0005886">
    <property type="term" value="C:plasma membrane"/>
    <property type="evidence" value="ECO:0007669"/>
    <property type="project" value="UniProtKB-SubCell"/>
</dbReference>
<dbReference type="GO" id="GO:0016763">
    <property type="term" value="F:pentosyltransferase activity"/>
    <property type="evidence" value="ECO:0007669"/>
    <property type="project" value="TreeGrafter"/>
</dbReference>
<keyword evidence="4 10" id="KW-0808">Transferase</keyword>
<proteinExistence type="predicted"/>
<organism evidence="10 11">
    <name type="scientific">Hyella patelloides LEGE 07179</name>
    <dbReference type="NCBI Taxonomy" id="945734"/>
    <lineage>
        <taxon>Bacteria</taxon>
        <taxon>Bacillati</taxon>
        <taxon>Cyanobacteriota</taxon>
        <taxon>Cyanophyceae</taxon>
        <taxon>Pleurocapsales</taxon>
        <taxon>Hyellaceae</taxon>
        <taxon>Hyella</taxon>
    </lineage>
</organism>
<name>A0A563VS08_9CYAN</name>
<keyword evidence="2" id="KW-1003">Cell membrane</keyword>
<feature type="transmembrane region" description="Helical" evidence="8">
    <location>
        <begin position="132"/>
        <end position="149"/>
    </location>
</feature>
<reference evidence="10 11" key="1">
    <citation type="submission" date="2019-01" db="EMBL/GenBank/DDBJ databases">
        <authorList>
            <person name="Brito A."/>
        </authorList>
    </citation>
    <scope>NUCLEOTIDE SEQUENCE [LARGE SCALE GENOMIC DNA]</scope>
    <source>
        <strain evidence="10">1</strain>
    </source>
</reference>
<evidence type="ECO:0000313" key="10">
    <source>
        <dbReference type="EMBL" id="VEP14193.1"/>
    </source>
</evidence>
<feature type="transmembrane region" description="Helical" evidence="8">
    <location>
        <begin position="371"/>
        <end position="394"/>
    </location>
</feature>
<evidence type="ECO:0000313" key="11">
    <source>
        <dbReference type="Proteomes" id="UP000320055"/>
    </source>
</evidence>
<feature type="domain" description="Glycosyltransferase RgtA/B/C/D-like" evidence="9">
    <location>
        <begin position="84"/>
        <end position="238"/>
    </location>
</feature>
<evidence type="ECO:0000256" key="4">
    <source>
        <dbReference type="ARBA" id="ARBA00022679"/>
    </source>
</evidence>
<evidence type="ECO:0000256" key="5">
    <source>
        <dbReference type="ARBA" id="ARBA00022692"/>
    </source>
</evidence>
<dbReference type="RefSeq" id="WP_144872628.1">
    <property type="nucleotide sequence ID" value="NZ_LR213991.1"/>
</dbReference>
<dbReference type="PANTHER" id="PTHR33908">
    <property type="entry name" value="MANNOSYLTRANSFERASE YKCB-RELATED"/>
    <property type="match status" value="1"/>
</dbReference>
<feature type="transmembrane region" description="Helical" evidence="8">
    <location>
        <begin position="286"/>
        <end position="305"/>
    </location>
</feature>
<feature type="transmembrane region" description="Helical" evidence="8">
    <location>
        <begin position="222"/>
        <end position="241"/>
    </location>
</feature>
<keyword evidence="7 8" id="KW-0472">Membrane</keyword>
<feature type="transmembrane region" description="Helical" evidence="8">
    <location>
        <begin position="406"/>
        <end position="426"/>
    </location>
</feature>
<feature type="transmembrane region" description="Helical" evidence="8">
    <location>
        <begin position="312"/>
        <end position="335"/>
    </location>
</feature>
<evidence type="ECO:0000256" key="6">
    <source>
        <dbReference type="ARBA" id="ARBA00022989"/>
    </source>
</evidence>
<dbReference type="EMBL" id="CAACVJ010000166">
    <property type="protein sequence ID" value="VEP14193.1"/>
    <property type="molecule type" value="Genomic_DNA"/>
</dbReference>
<comment type="subcellular location">
    <subcellularLocation>
        <location evidence="1">Cell membrane</location>
        <topology evidence="1">Multi-pass membrane protein</topology>
    </subcellularLocation>
</comment>
<dbReference type="Proteomes" id="UP000320055">
    <property type="component" value="Unassembled WGS sequence"/>
</dbReference>
<dbReference type="PANTHER" id="PTHR33908:SF3">
    <property type="entry name" value="UNDECAPRENYL PHOSPHATE-ALPHA-4-AMINO-4-DEOXY-L-ARABINOSE ARABINOSYL TRANSFERASE"/>
    <property type="match status" value="1"/>
</dbReference>
<keyword evidence="6 8" id="KW-1133">Transmembrane helix</keyword>
<protein>
    <submittedName>
        <fullName evidence="10">Glycosyl transferase family 39</fullName>
    </submittedName>
</protein>
<dbReference type="GO" id="GO:0009103">
    <property type="term" value="P:lipopolysaccharide biosynthetic process"/>
    <property type="evidence" value="ECO:0007669"/>
    <property type="project" value="UniProtKB-ARBA"/>
</dbReference>
<feature type="transmembrane region" description="Helical" evidence="8">
    <location>
        <begin position="20"/>
        <end position="39"/>
    </location>
</feature>
<feature type="transmembrane region" description="Helical" evidence="8">
    <location>
        <begin position="433"/>
        <end position="453"/>
    </location>
</feature>